<evidence type="ECO:0000313" key="3">
    <source>
        <dbReference type="EMBL" id="XCB32684.1"/>
    </source>
</evidence>
<proteinExistence type="predicted"/>
<feature type="signal peptide" evidence="1">
    <location>
        <begin position="1"/>
        <end position="21"/>
    </location>
</feature>
<dbReference type="Gene3D" id="3.30.1340.30">
    <property type="match status" value="3"/>
</dbReference>
<dbReference type="EMBL" id="CP132942">
    <property type="protein sequence ID" value="XCB32684.1"/>
    <property type="molecule type" value="Genomic_DNA"/>
</dbReference>
<dbReference type="KEGG" id="tpsc:RBB77_19975"/>
<accession>A0AAU7ZNZ8</accession>
<dbReference type="PANTHER" id="PTHR34606:SF4">
    <property type="entry name" value="OUTER MEMBRANE LIPOPROTEIN DOLP"/>
    <property type="match status" value="1"/>
</dbReference>
<protein>
    <submittedName>
        <fullName evidence="3">BON domain-containing protein</fullName>
    </submittedName>
</protein>
<reference evidence="3" key="2">
    <citation type="journal article" date="2024" name="Environ. Microbiol.">
        <title>Genome analysis and description of Tunturibacter gen. nov. expands the diversity of Terriglobia in tundra soils.</title>
        <authorList>
            <person name="Messyasz A."/>
            <person name="Mannisto M.K."/>
            <person name="Kerkhof L.J."/>
            <person name="Haggblom M.M."/>
        </authorList>
    </citation>
    <scope>NUCLEOTIDE SEQUENCE</scope>
    <source>
        <strain evidence="3">X5P6</strain>
    </source>
</reference>
<reference evidence="3" key="1">
    <citation type="submission" date="2023-08" db="EMBL/GenBank/DDBJ databases">
        <authorList>
            <person name="Messyasz A."/>
            <person name="Mannisto M.K."/>
            <person name="Kerkhof L.J."/>
            <person name="Haggblom M."/>
        </authorList>
    </citation>
    <scope>NUCLEOTIDE SEQUENCE</scope>
    <source>
        <strain evidence="3">X5P6</strain>
    </source>
</reference>
<dbReference type="PANTHER" id="PTHR34606">
    <property type="entry name" value="BON DOMAIN-CONTAINING PROTEIN"/>
    <property type="match status" value="1"/>
</dbReference>
<sequence length="268" mass="28332">MERVKNFACVCALGFAGLAMLGGSSIGVAQSTASSVSPGPNDAQIEVDVTKALDSKRFKDVKSSVQNGVVTLTGTVELYSAKMDADDRAHHRKNVKGVENLIEVAGPEVDDVTLRNKLAEKLAYDRVGYGTTAFNAFTIGVEKGVVTLGGTAYGPTDKDSALSLVENYQGVKDVIDNVEVAPVSPMDDRIRLAEARSIYGFPQLNKYAIDPAKPIRITVVNGNVTLSGVVDSQSDKDVANIRANGVPGVFKVVNNLEVVGGEAEKSDK</sequence>
<feature type="domain" description="BON" evidence="2">
    <location>
        <begin position="110"/>
        <end position="182"/>
    </location>
</feature>
<evidence type="ECO:0000259" key="2">
    <source>
        <dbReference type="PROSITE" id="PS50914"/>
    </source>
</evidence>
<dbReference type="Pfam" id="PF04972">
    <property type="entry name" value="BON"/>
    <property type="match status" value="3"/>
</dbReference>
<dbReference type="PROSITE" id="PS50914">
    <property type="entry name" value="BON"/>
    <property type="match status" value="2"/>
</dbReference>
<dbReference type="RefSeq" id="WP_353063524.1">
    <property type="nucleotide sequence ID" value="NZ_CP132942.1"/>
</dbReference>
<dbReference type="InterPro" id="IPR007055">
    <property type="entry name" value="BON_dom"/>
</dbReference>
<name>A0AAU7ZNZ8_9BACT</name>
<dbReference type="AlphaFoldDB" id="A0AAU7ZNZ8"/>
<evidence type="ECO:0000256" key="1">
    <source>
        <dbReference type="SAM" id="SignalP"/>
    </source>
</evidence>
<feature type="chain" id="PRO_5043582886" evidence="1">
    <location>
        <begin position="22"/>
        <end position="268"/>
    </location>
</feature>
<dbReference type="InterPro" id="IPR051686">
    <property type="entry name" value="Lipoprotein_DolP"/>
</dbReference>
<feature type="domain" description="BON" evidence="2">
    <location>
        <begin position="186"/>
        <end position="260"/>
    </location>
</feature>
<keyword evidence="1" id="KW-0732">Signal</keyword>
<gene>
    <name evidence="3" type="ORF">RBB77_19975</name>
</gene>
<organism evidence="3">
    <name type="scientific">Tunturiibacter psychrotolerans</name>
    <dbReference type="NCBI Taxonomy" id="3069686"/>
    <lineage>
        <taxon>Bacteria</taxon>
        <taxon>Pseudomonadati</taxon>
        <taxon>Acidobacteriota</taxon>
        <taxon>Terriglobia</taxon>
        <taxon>Terriglobales</taxon>
        <taxon>Acidobacteriaceae</taxon>
        <taxon>Tunturiibacter</taxon>
    </lineage>
</organism>